<reference evidence="2 3" key="1">
    <citation type="submission" date="2018-06" db="EMBL/GenBank/DDBJ databases">
        <authorList>
            <consortium name="Pathogen Informatics"/>
            <person name="Doyle S."/>
        </authorList>
    </citation>
    <scope>NUCLEOTIDE SEQUENCE [LARGE SCALE GENOMIC DNA]</scope>
    <source>
        <strain evidence="2 3">NCTC12157</strain>
    </source>
</reference>
<evidence type="ECO:0000313" key="2">
    <source>
        <dbReference type="EMBL" id="STS10710.1"/>
    </source>
</evidence>
<gene>
    <name evidence="2" type="ORF">NCTC12157_05309</name>
</gene>
<proteinExistence type="predicted"/>
<evidence type="ECO:0000256" key="1">
    <source>
        <dbReference type="SAM" id="MobiDB-lite"/>
    </source>
</evidence>
<protein>
    <submittedName>
        <fullName evidence="2">Uncharacterized protein</fullName>
    </submittedName>
</protein>
<organism evidence="2 3">
    <name type="scientific">Ewingella americana</name>
    <dbReference type="NCBI Taxonomy" id="41202"/>
    <lineage>
        <taxon>Bacteria</taxon>
        <taxon>Pseudomonadati</taxon>
        <taxon>Pseudomonadota</taxon>
        <taxon>Gammaproteobacteria</taxon>
        <taxon>Enterobacterales</taxon>
        <taxon>Yersiniaceae</taxon>
        <taxon>Ewingella</taxon>
    </lineage>
</organism>
<dbReference type="EMBL" id="UGGO01000002">
    <property type="protein sequence ID" value="STS10710.1"/>
    <property type="molecule type" value="Genomic_DNA"/>
</dbReference>
<dbReference type="InterPro" id="IPR036812">
    <property type="entry name" value="NAD(P)_OxRdtase_dom_sf"/>
</dbReference>
<feature type="region of interest" description="Disordered" evidence="1">
    <location>
        <begin position="1"/>
        <end position="21"/>
    </location>
</feature>
<dbReference type="Proteomes" id="UP000254304">
    <property type="component" value="Unassembled WGS sequence"/>
</dbReference>
<name>A0A377THN8_9GAMM</name>
<accession>A0A377THN8</accession>
<dbReference type="Gene3D" id="3.20.20.100">
    <property type="entry name" value="NADP-dependent oxidoreductase domain"/>
    <property type="match status" value="1"/>
</dbReference>
<evidence type="ECO:0000313" key="3">
    <source>
        <dbReference type="Proteomes" id="UP000254304"/>
    </source>
</evidence>
<dbReference type="AlphaFoldDB" id="A0A377THN8"/>
<feature type="compositionally biased region" description="Basic and acidic residues" evidence="1">
    <location>
        <begin position="12"/>
        <end position="21"/>
    </location>
</feature>
<dbReference type="SUPFAM" id="SSF51430">
    <property type="entry name" value="NAD(P)-linked oxidoreductase"/>
    <property type="match status" value="1"/>
</dbReference>
<sequence>MGRIMLDEIEDTSSRDLGDKGGLFEHGLPNKIVNDYSADATMRSIEDSLKRLKTDRLDIVWITIQPKTSTVIAGLNSSTLLAPGRSVL</sequence>